<evidence type="ECO:0000313" key="3">
    <source>
        <dbReference type="Proteomes" id="UP001519460"/>
    </source>
</evidence>
<gene>
    <name evidence="2" type="ORF">BaRGS_00024869</name>
</gene>
<protein>
    <submittedName>
        <fullName evidence="2">Uncharacterized protein</fullName>
    </submittedName>
</protein>
<evidence type="ECO:0000256" key="1">
    <source>
        <dbReference type="SAM" id="MobiDB-lite"/>
    </source>
</evidence>
<reference evidence="2 3" key="1">
    <citation type="journal article" date="2023" name="Sci. Data">
        <title>Genome assembly of the Korean intertidal mud-creeper Batillaria attramentaria.</title>
        <authorList>
            <person name="Patra A.K."/>
            <person name="Ho P.T."/>
            <person name="Jun S."/>
            <person name="Lee S.J."/>
            <person name="Kim Y."/>
            <person name="Won Y.J."/>
        </authorList>
    </citation>
    <scope>NUCLEOTIDE SEQUENCE [LARGE SCALE GENOMIC DNA]</scope>
    <source>
        <strain evidence="2">Wonlab-2016</strain>
    </source>
</reference>
<name>A0ABD0K9V1_9CAEN</name>
<keyword evidence="3" id="KW-1185">Reference proteome</keyword>
<sequence>MFDDHVVYMDVPRTSELNTDASKGRFCPPKKQAHKKKVSEALYACTPWTPEKLLVTMLVYLSALVPQEDTRIYFTDSNNRGAASASSSGERFSTDDWRASMSSSPCAQIIRTRLLVCKSS</sequence>
<comment type="caution">
    <text evidence="2">The sequence shown here is derived from an EMBL/GenBank/DDBJ whole genome shotgun (WGS) entry which is preliminary data.</text>
</comment>
<evidence type="ECO:0000313" key="2">
    <source>
        <dbReference type="EMBL" id="KAK7483852.1"/>
    </source>
</evidence>
<dbReference type="EMBL" id="JACVVK020000219">
    <property type="protein sequence ID" value="KAK7483852.1"/>
    <property type="molecule type" value="Genomic_DNA"/>
</dbReference>
<feature type="region of interest" description="Disordered" evidence="1">
    <location>
        <begin position="76"/>
        <end position="99"/>
    </location>
</feature>
<dbReference type="Proteomes" id="UP001519460">
    <property type="component" value="Unassembled WGS sequence"/>
</dbReference>
<dbReference type="AlphaFoldDB" id="A0ABD0K9V1"/>
<organism evidence="2 3">
    <name type="scientific">Batillaria attramentaria</name>
    <dbReference type="NCBI Taxonomy" id="370345"/>
    <lineage>
        <taxon>Eukaryota</taxon>
        <taxon>Metazoa</taxon>
        <taxon>Spiralia</taxon>
        <taxon>Lophotrochozoa</taxon>
        <taxon>Mollusca</taxon>
        <taxon>Gastropoda</taxon>
        <taxon>Caenogastropoda</taxon>
        <taxon>Sorbeoconcha</taxon>
        <taxon>Cerithioidea</taxon>
        <taxon>Batillariidae</taxon>
        <taxon>Batillaria</taxon>
    </lineage>
</organism>
<accession>A0ABD0K9V1</accession>
<proteinExistence type="predicted"/>